<accession>A0ACB8QT91</accession>
<comment type="caution">
    <text evidence="1">The sequence shown here is derived from an EMBL/GenBank/DDBJ whole genome shotgun (WGS) entry which is preliminary data.</text>
</comment>
<organism evidence="1 2">
    <name type="scientific">Vararia minispora EC-137</name>
    <dbReference type="NCBI Taxonomy" id="1314806"/>
    <lineage>
        <taxon>Eukaryota</taxon>
        <taxon>Fungi</taxon>
        <taxon>Dikarya</taxon>
        <taxon>Basidiomycota</taxon>
        <taxon>Agaricomycotina</taxon>
        <taxon>Agaricomycetes</taxon>
        <taxon>Russulales</taxon>
        <taxon>Lachnocladiaceae</taxon>
        <taxon>Vararia</taxon>
    </lineage>
</organism>
<feature type="non-terminal residue" evidence="1">
    <location>
        <position position="141"/>
    </location>
</feature>
<proteinExistence type="predicted"/>
<reference evidence="1" key="2">
    <citation type="journal article" date="2022" name="New Phytol.">
        <title>Evolutionary transition to the ectomycorrhizal habit in the genomes of a hyperdiverse lineage of mushroom-forming fungi.</title>
        <authorList>
            <person name="Looney B."/>
            <person name="Miyauchi S."/>
            <person name="Morin E."/>
            <person name="Drula E."/>
            <person name="Courty P.E."/>
            <person name="Kohler A."/>
            <person name="Kuo A."/>
            <person name="LaButti K."/>
            <person name="Pangilinan J."/>
            <person name="Lipzen A."/>
            <person name="Riley R."/>
            <person name="Andreopoulos W."/>
            <person name="He G."/>
            <person name="Johnson J."/>
            <person name="Nolan M."/>
            <person name="Tritt A."/>
            <person name="Barry K.W."/>
            <person name="Grigoriev I.V."/>
            <person name="Nagy L.G."/>
            <person name="Hibbett D."/>
            <person name="Henrissat B."/>
            <person name="Matheny P.B."/>
            <person name="Labbe J."/>
            <person name="Martin F.M."/>
        </authorList>
    </citation>
    <scope>NUCLEOTIDE SEQUENCE</scope>
    <source>
        <strain evidence="1">EC-137</strain>
    </source>
</reference>
<reference evidence="1" key="1">
    <citation type="submission" date="2021-02" db="EMBL/GenBank/DDBJ databases">
        <authorList>
            <consortium name="DOE Joint Genome Institute"/>
            <person name="Ahrendt S."/>
            <person name="Looney B.P."/>
            <person name="Miyauchi S."/>
            <person name="Morin E."/>
            <person name="Drula E."/>
            <person name="Courty P.E."/>
            <person name="Chicoki N."/>
            <person name="Fauchery L."/>
            <person name="Kohler A."/>
            <person name="Kuo A."/>
            <person name="Labutti K."/>
            <person name="Pangilinan J."/>
            <person name="Lipzen A."/>
            <person name="Riley R."/>
            <person name="Andreopoulos W."/>
            <person name="He G."/>
            <person name="Johnson J."/>
            <person name="Barry K.W."/>
            <person name="Grigoriev I.V."/>
            <person name="Nagy L."/>
            <person name="Hibbett D."/>
            <person name="Henrissat B."/>
            <person name="Matheny P.B."/>
            <person name="Labbe J."/>
            <person name="Martin F."/>
        </authorList>
    </citation>
    <scope>NUCLEOTIDE SEQUENCE</scope>
    <source>
        <strain evidence="1">EC-137</strain>
    </source>
</reference>
<dbReference type="EMBL" id="MU273490">
    <property type="protein sequence ID" value="KAI0035059.1"/>
    <property type="molecule type" value="Genomic_DNA"/>
</dbReference>
<feature type="non-terminal residue" evidence="1">
    <location>
        <position position="1"/>
    </location>
</feature>
<name>A0ACB8QT91_9AGAM</name>
<evidence type="ECO:0000313" key="2">
    <source>
        <dbReference type="Proteomes" id="UP000814128"/>
    </source>
</evidence>
<evidence type="ECO:0000313" key="1">
    <source>
        <dbReference type="EMBL" id="KAI0035059.1"/>
    </source>
</evidence>
<gene>
    <name evidence="1" type="ORF">K488DRAFT_9283</name>
</gene>
<dbReference type="Proteomes" id="UP000814128">
    <property type="component" value="Unassembled WGS sequence"/>
</dbReference>
<keyword evidence="2" id="KW-1185">Reference proteome</keyword>
<protein>
    <submittedName>
        <fullName evidence="1">Protein-tyrosine phosphatase-like protein</fullName>
    </submittedName>
</protein>
<sequence>SEIVPRVYVSDLSSAEDPAQLAAHGITHILSAMPLSRTPAAYLSRTHMVVPLQDTPFAELAAHLPATSAFIDRALRSNPNARVLVHCQMGASRSVSVAAAYLIASRGMSPAEAVAHIKSRRIVAAPNWGFLMQLEEYARSL</sequence>